<dbReference type="InterPro" id="IPR051531">
    <property type="entry name" value="N-acetyltransferase"/>
</dbReference>
<keyword evidence="3" id="KW-1185">Reference proteome</keyword>
<protein>
    <submittedName>
        <fullName evidence="2">GNAT family acetyltransferase</fullName>
    </submittedName>
</protein>
<dbReference type="PROSITE" id="PS51186">
    <property type="entry name" value="GNAT"/>
    <property type="match status" value="1"/>
</dbReference>
<dbReference type="GO" id="GO:0016747">
    <property type="term" value="F:acyltransferase activity, transferring groups other than amino-acyl groups"/>
    <property type="evidence" value="ECO:0007669"/>
    <property type="project" value="InterPro"/>
</dbReference>
<comment type="caution">
    <text evidence="2">The sequence shown here is derived from an EMBL/GenBank/DDBJ whole genome shotgun (WGS) entry which is preliminary data.</text>
</comment>
<dbReference type="Gene3D" id="3.40.630.30">
    <property type="match status" value="1"/>
</dbReference>
<evidence type="ECO:0000313" key="3">
    <source>
        <dbReference type="Proteomes" id="UP000019753"/>
    </source>
</evidence>
<dbReference type="InterPro" id="IPR016181">
    <property type="entry name" value="Acyl_CoA_acyltransferase"/>
</dbReference>
<dbReference type="EMBL" id="AXCW01000003">
    <property type="protein sequence ID" value="EYR65163.1"/>
    <property type="molecule type" value="Genomic_DNA"/>
</dbReference>
<gene>
    <name evidence="2" type="ORF">N866_10135</name>
</gene>
<dbReference type="InterPro" id="IPR000182">
    <property type="entry name" value="GNAT_dom"/>
</dbReference>
<accession>A0A021VVL8</accession>
<dbReference type="AlphaFoldDB" id="A0A021VVL8"/>
<feature type="domain" description="N-acetyltransferase" evidence="1">
    <location>
        <begin position="1"/>
        <end position="121"/>
    </location>
</feature>
<dbReference type="Pfam" id="PF13302">
    <property type="entry name" value="Acetyltransf_3"/>
    <property type="match status" value="1"/>
</dbReference>
<keyword evidence="2" id="KW-0808">Transferase</keyword>
<dbReference type="SUPFAM" id="SSF55729">
    <property type="entry name" value="Acyl-CoA N-acyltransferases (Nat)"/>
    <property type="match status" value="1"/>
</dbReference>
<dbReference type="PANTHER" id="PTHR43792">
    <property type="entry name" value="GNAT FAMILY, PUTATIVE (AFU_ORTHOLOGUE AFUA_3G00765)-RELATED-RELATED"/>
    <property type="match status" value="1"/>
</dbReference>
<reference evidence="2 3" key="1">
    <citation type="submission" date="2014-01" db="EMBL/GenBank/DDBJ databases">
        <title>Actinotalea ferrariae CF5-4.</title>
        <authorList>
            <person name="Chen F."/>
            <person name="Li Y."/>
            <person name="Wang G."/>
        </authorList>
    </citation>
    <scope>NUCLEOTIDE SEQUENCE [LARGE SCALE GENOMIC DNA]</scope>
    <source>
        <strain evidence="2 3">CF5-4</strain>
    </source>
</reference>
<sequence>MQWWRESIRNPDPLLLRLAAVESGELVGYVDLYGEQREERELGYVIGPSSRWGHGRATVAAIRAIDHGFEELGLRRIWAEAVAANRASVRVLAKAGLNRIGRDRAESFLGVESHYEQFEVLRSDWRAGG</sequence>
<name>A0A021VVL8_9CELL</name>
<evidence type="ECO:0000313" key="2">
    <source>
        <dbReference type="EMBL" id="EYR65163.1"/>
    </source>
</evidence>
<proteinExistence type="predicted"/>
<organism evidence="2 3">
    <name type="scientific">Actinotalea ferrariae CF5-4</name>
    <dbReference type="NCBI Taxonomy" id="948458"/>
    <lineage>
        <taxon>Bacteria</taxon>
        <taxon>Bacillati</taxon>
        <taxon>Actinomycetota</taxon>
        <taxon>Actinomycetes</taxon>
        <taxon>Micrococcales</taxon>
        <taxon>Cellulomonadaceae</taxon>
        <taxon>Actinotalea</taxon>
    </lineage>
</organism>
<dbReference type="Proteomes" id="UP000019753">
    <property type="component" value="Unassembled WGS sequence"/>
</dbReference>
<evidence type="ECO:0000259" key="1">
    <source>
        <dbReference type="PROSITE" id="PS51186"/>
    </source>
</evidence>